<dbReference type="SUPFAM" id="SSF51069">
    <property type="entry name" value="Carbonic anhydrase"/>
    <property type="match status" value="1"/>
</dbReference>
<proteinExistence type="inferred from homology"/>
<dbReference type="PROSITE" id="PS00162">
    <property type="entry name" value="ALPHA_CA_1"/>
    <property type="match status" value="1"/>
</dbReference>
<accession>A0A553PYF0</accession>
<keyword evidence="2 4" id="KW-0479">Metal-binding</keyword>
<comment type="similarity">
    <text evidence="1 4">Belongs to the alpha-carbonic anhydrase family.</text>
</comment>
<feature type="domain" description="Alpha-carbonic anhydrase" evidence="5">
    <location>
        <begin position="11"/>
        <end position="253"/>
    </location>
</feature>
<keyword evidence="7" id="KW-1185">Reference proteome</keyword>
<dbReference type="PROSITE" id="PS51144">
    <property type="entry name" value="ALPHA_CA_2"/>
    <property type="match status" value="1"/>
</dbReference>
<dbReference type="Gene3D" id="3.10.200.10">
    <property type="entry name" value="Alpha carbonic anhydrase"/>
    <property type="match status" value="1"/>
</dbReference>
<evidence type="ECO:0000256" key="2">
    <source>
        <dbReference type="ARBA" id="ARBA00022723"/>
    </source>
</evidence>
<comment type="function">
    <text evidence="4">Reversible hydration of carbon dioxide.</text>
</comment>
<comment type="caution">
    <text evidence="6">The sequence shown here is derived from an EMBL/GenBank/DDBJ whole genome shotgun (WGS) entry which is preliminary data.</text>
</comment>
<gene>
    <name evidence="6" type="ORF">DNTS_007597</name>
</gene>
<dbReference type="AlphaFoldDB" id="A0A553PYF0"/>
<evidence type="ECO:0000256" key="1">
    <source>
        <dbReference type="ARBA" id="ARBA00010718"/>
    </source>
</evidence>
<keyword evidence="3 4" id="KW-0862">Zinc</keyword>
<dbReference type="PANTHER" id="PTHR18952:SF200">
    <property type="entry name" value="CARBONIC ANHYDRASE"/>
    <property type="match status" value="1"/>
</dbReference>
<dbReference type="EC" id="4.2.1.1" evidence="4"/>
<protein>
    <recommendedName>
        <fullName evidence="4">Carbonic anhydrase</fullName>
        <ecNumber evidence="4">4.2.1.1</ecNumber>
    </recommendedName>
</protein>
<dbReference type="OrthoDB" id="429145at2759"/>
<dbReference type="PANTHER" id="PTHR18952">
    <property type="entry name" value="CARBONIC ANHYDRASE"/>
    <property type="match status" value="1"/>
</dbReference>
<dbReference type="STRING" id="623744.A0A553PYF0"/>
<dbReference type="Proteomes" id="UP000316079">
    <property type="component" value="Unassembled WGS sequence"/>
</dbReference>
<dbReference type="GO" id="GO:0004089">
    <property type="term" value="F:carbonate dehydratase activity"/>
    <property type="evidence" value="ECO:0007669"/>
    <property type="project" value="UniProtKB-UniRule"/>
</dbReference>
<dbReference type="InterPro" id="IPR001148">
    <property type="entry name" value="CA_dom"/>
</dbReference>
<dbReference type="Pfam" id="PF00194">
    <property type="entry name" value="Carb_anhydrase"/>
    <property type="match status" value="1"/>
</dbReference>
<name>A0A553PYF0_9TELE</name>
<evidence type="ECO:0000313" key="7">
    <source>
        <dbReference type="Proteomes" id="UP000316079"/>
    </source>
</evidence>
<evidence type="ECO:0000313" key="6">
    <source>
        <dbReference type="EMBL" id="TRY82694.1"/>
    </source>
</evidence>
<dbReference type="InterPro" id="IPR023561">
    <property type="entry name" value="Carbonic_anhydrase_a-class"/>
</dbReference>
<dbReference type="EMBL" id="SRMA01026543">
    <property type="protein sequence ID" value="TRY82694.1"/>
    <property type="molecule type" value="Genomic_DNA"/>
</dbReference>
<evidence type="ECO:0000256" key="3">
    <source>
        <dbReference type="ARBA" id="ARBA00022833"/>
    </source>
</evidence>
<dbReference type="GO" id="GO:0005886">
    <property type="term" value="C:plasma membrane"/>
    <property type="evidence" value="ECO:0007669"/>
    <property type="project" value="TreeGrafter"/>
</dbReference>
<evidence type="ECO:0000259" key="5">
    <source>
        <dbReference type="PROSITE" id="PS51144"/>
    </source>
</evidence>
<organism evidence="6 7">
    <name type="scientific">Danionella cerebrum</name>
    <dbReference type="NCBI Taxonomy" id="2873325"/>
    <lineage>
        <taxon>Eukaryota</taxon>
        <taxon>Metazoa</taxon>
        <taxon>Chordata</taxon>
        <taxon>Craniata</taxon>
        <taxon>Vertebrata</taxon>
        <taxon>Euteleostomi</taxon>
        <taxon>Actinopterygii</taxon>
        <taxon>Neopterygii</taxon>
        <taxon>Teleostei</taxon>
        <taxon>Ostariophysi</taxon>
        <taxon>Cypriniformes</taxon>
        <taxon>Danionidae</taxon>
        <taxon>Danioninae</taxon>
        <taxon>Danionella</taxon>
    </lineage>
</organism>
<comment type="cofactor">
    <cofactor evidence="4">
        <name>Zn(2+)</name>
        <dbReference type="ChEBI" id="CHEBI:29105"/>
    </cofactor>
</comment>
<dbReference type="InterPro" id="IPR018338">
    <property type="entry name" value="Carbonic_anhydrase_a-class_CS"/>
</dbReference>
<dbReference type="GO" id="GO:0008270">
    <property type="term" value="F:zinc ion binding"/>
    <property type="evidence" value="ECO:0007669"/>
    <property type="project" value="UniProtKB-UniRule"/>
</dbReference>
<keyword evidence="4" id="KW-0456">Lyase</keyword>
<comment type="catalytic activity">
    <reaction evidence="4">
        <text>hydrogencarbonate + H(+) = CO2 + H2O</text>
        <dbReference type="Rhea" id="RHEA:10748"/>
        <dbReference type="ChEBI" id="CHEBI:15377"/>
        <dbReference type="ChEBI" id="CHEBI:15378"/>
        <dbReference type="ChEBI" id="CHEBI:16526"/>
        <dbReference type="ChEBI" id="CHEBI:17544"/>
        <dbReference type="EC" id="4.2.1.1"/>
    </reaction>
</comment>
<dbReference type="SMART" id="SM01057">
    <property type="entry name" value="Carb_anhydrase"/>
    <property type="match status" value="1"/>
</dbReference>
<sequence length="286" mass="31120">MLKTVLHVSFVAWCYHSPSCSEITWAKTPGCNGTQQSPIDINTGNVQANANLTAFSFAGFNERSALTEITNTGTTVLVSLDHMKMWVAGGDLPAVFSSIEIHFHWGNGSSVPGSEHTVNGKRYPMELHIVNKALHTGIKSGDSLAVLGVFIEASTETGKPESWKTLTSYLAKIANAGDKVRVFPNISMDDLLLGVNRNKYYRYMGSLTTPNCKEGIDLFSRTVYINTSRNSPLMLNTFRSIQPIGGRVVATQEAGSKINPQSGASTHSWIAMCPLLSLLVMWGIMC</sequence>
<reference evidence="6 7" key="1">
    <citation type="journal article" date="2019" name="Sci. Data">
        <title>Hybrid genome assembly and annotation of Danionella translucida.</title>
        <authorList>
            <person name="Kadobianskyi M."/>
            <person name="Schulze L."/>
            <person name="Schuelke M."/>
            <person name="Judkewitz B."/>
        </authorList>
    </citation>
    <scope>NUCLEOTIDE SEQUENCE [LARGE SCALE GENOMIC DNA]</scope>
    <source>
        <strain evidence="6 7">Bolton</strain>
    </source>
</reference>
<dbReference type="InterPro" id="IPR036398">
    <property type="entry name" value="CA_dom_sf"/>
</dbReference>
<evidence type="ECO:0000256" key="4">
    <source>
        <dbReference type="RuleBase" id="RU367011"/>
    </source>
</evidence>